<reference evidence="6" key="2">
    <citation type="submission" date="2023-05" db="EMBL/GenBank/DDBJ databases">
        <authorList>
            <consortium name="Lawrence Berkeley National Laboratory"/>
            <person name="Steindorff A."/>
            <person name="Hensen N."/>
            <person name="Bonometti L."/>
            <person name="Westerberg I."/>
            <person name="Brannstrom I.O."/>
            <person name="Guillou S."/>
            <person name="Cros-Aarteil S."/>
            <person name="Calhoun S."/>
            <person name="Haridas S."/>
            <person name="Kuo A."/>
            <person name="Mondo S."/>
            <person name="Pangilinan J."/>
            <person name="Riley R."/>
            <person name="Labutti K."/>
            <person name="Andreopoulos B."/>
            <person name="Lipzen A."/>
            <person name="Chen C."/>
            <person name="Yanf M."/>
            <person name="Daum C."/>
            <person name="Ng V."/>
            <person name="Clum A."/>
            <person name="Ohm R."/>
            <person name="Martin F."/>
            <person name="Silar P."/>
            <person name="Natvig D."/>
            <person name="Lalanne C."/>
            <person name="Gautier V."/>
            <person name="Ament-Velasquez S.L."/>
            <person name="Kruys A."/>
            <person name="Hutchinson M.I."/>
            <person name="Powell A.J."/>
            <person name="Barry K."/>
            <person name="Miller A.N."/>
            <person name="Grigoriev I.V."/>
            <person name="Debuchy R."/>
            <person name="Gladieux P."/>
            <person name="Thoren M.H."/>
            <person name="Johannesson H."/>
        </authorList>
    </citation>
    <scope>NUCLEOTIDE SEQUENCE</scope>
    <source>
        <strain evidence="6">PSN309</strain>
    </source>
</reference>
<gene>
    <name evidence="6" type="ORF">QBC35DRAFT_69699</name>
</gene>
<sequence>MNCSVCNRPHHAKTLPFLCAVDARNRLYELRIDVTKAQVENEELERQVDDAVKAQDSRTHLEDLRDKEEAAVDRTNQIIAQADRLRIEVEAARKEIEAKKDVLARRRSDLASVSAGGSSRRIKQLEEAERAVQRTKYKWGRSYDTMAATRTFLCEEAARLYGLRQVKKGSVKRYEIGGVEIFDVFAMNNLSPEVISTVLAHLAHILVLASHYLMIRLPAEITLPHRDYPRPTIFQIGTSYRHGEVPFPGSEPTQPVVSVAGESVKRPRPLYIDKALPELAKDDPQAYSYFIEGVTLLAYDIAWVCASQAVSFGDRESCEDVLNMGHNLWRLLIGDQLHRRSVEPTFPSSLTTPAGSPRDRDLVDNGGVAKPKSMIGRWSHGTTHTSLNEKAGQDFIRGFKIMPAVKLSDQLKNRLSSEAPMLEWEKIDGDEFDDGLDGAGSMLNVRRPEGGNGTTSTKATGTSGWTRVKTR</sequence>
<dbReference type="PANTHER" id="PTHR15157">
    <property type="entry name" value="UV RADIATION RESISTANCE-ASSOCIATED GENE PROTEIN"/>
    <property type="match status" value="1"/>
</dbReference>
<comment type="similarity">
    <text evidence="1">Belongs to the ATG14 family.</text>
</comment>
<evidence type="ECO:0000256" key="2">
    <source>
        <dbReference type="ARBA" id="ARBA00013807"/>
    </source>
</evidence>
<proteinExistence type="inferred from homology"/>
<dbReference type="AlphaFoldDB" id="A0AAN7AM45"/>
<dbReference type="InterPro" id="IPR018791">
    <property type="entry name" value="UV_resistance/autophagy_Atg14"/>
</dbReference>
<dbReference type="Proteomes" id="UP001302126">
    <property type="component" value="Unassembled WGS sequence"/>
</dbReference>
<accession>A0AAN7AM45</accession>
<evidence type="ECO:0000256" key="4">
    <source>
        <dbReference type="SAM" id="Coils"/>
    </source>
</evidence>
<organism evidence="6 7">
    <name type="scientific">Podospora australis</name>
    <dbReference type="NCBI Taxonomy" id="1536484"/>
    <lineage>
        <taxon>Eukaryota</taxon>
        <taxon>Fungi</taxon>
        <taxon>Dikarya</taxon>
        <taxon>Ascomycota</taxon>
        <taxon>Pezizomycotina</taxon>
        <taxon>Sordariomycetes</taxon>
        <taxon>Sordariomycetidae</taxon>
        <taxon>Sordariales</taxon>
        <taxon>Podosporaceae</taxon>
        <taxon>Podospora</taxon>
    </lineage>
</organism>
<feature type="compositionally biased region" description="Low complexity" evidence="5">
    <location>
        <begin position="454"/>
        <end position="471"/>
    </location>
</feature>
<feature type="region of interest" description="Disordered" evidence="5">
    <location>
        <begin position="445"/>
        <end position="471"/>
    </location>
</feature>
<dbReference type="GO" id="GO:0000149">
    <property type="term" value="F:SNARE binding"/>
    <property type="evidence" value="ECO:0007669"/>
    <property type="project" value="TreeGrafter"/>
</dbReference>
<protein>
    <recommendedName>
        <fullName evidence="2">Autophagy-related protein 14</fullName>
    </recommendedName>
</protein>
<evidence type="ECO:0000256" key="1">
    <source>
        <dbReference type="ARBA" id="ARBA00009574"/>
    </source>
</evidence>
<dbReference type="GO" id="GO:0035493">
    <property type="term" value="P:SNARE complex assembly"/>
    <property type="evidence" value="ECO:0007669"/>
    <property type="project" value="TreeGrafter"/>
</dbReference>
<keyword evidence="3 4" id="KW-0175">Coiled coil</keyword>
<evidence type="ECO:0000256" key="3">
    <source>
        <dbReference type="ARBA" id="ARBA00023054"/>
    </source>
</evidence>
<feature type="coiled-coil region" evidence="4">
    <location>
        <begin position="25"/>
        <end position="102"/>
    </location>
</feature>
<dbReference type="GO" id="GO:0032991">
    <property type="term" value="C:protein-containing complex"/>
    <property type="evidence" value="ECO:0007669"/>
    <property type="project" value="UniProtKB-ARBA"/>
</dbReference>
<dbReference type="EMBL" id="MU864365">
    <property type="protein sequence ID" value="KAK4190480.1"/>
    <property type="molecule type" value="Genomic_DNA"/>
</dbReference>
<dbReference type="GO" id="GO:0000323">
    <property type="term" value="C:lytic vacuole"/>
    <property type="evidence" value="ECO:0007669"/>
    <property type="project" value="TreeGrafter"/>
</dbReference>
<name>A0AAN7AM45_9PEZI</name>
<dbReference type="Pfam" id="PF10186">
    <property type="entry name" value="ATG14"/>
    <property type="match status" value="1"/>
</dbReference>
<feature type="region of interest" description="Disordered" evidence="5">
    <location>
        <begin position="344"/>
        <end position="364"/>
    </location>
</feature>
<dbReference type="GO" id="GO:0005768">
    <property type="term" value="C:endosome"/>
    <property type="evidence" value="ECO:0007669"/>
    <property type="project" value="TreeGrafter"/>
</dbReference>
<evidence type="ECO:0000313" key="7">
    <source>
        <dbReference type="Proteomes" id="UP001302126"/>
    </source>
</evidence>
<evidence type="ECO:0000313" key="6">
    <source>
        <dbReference type="EMBL" id="KAK4190480.1"/>
    </source>
</evidence>
<comment type="caution">
    <text evidence="6">The sequence shown here is derived from an EMBL/GenBank/DDBJ whole genome shotgun (WGS) entry which is preliminary data.</text>
</comment>
<evidence type="ECO:0000256" key="5">
    <source>
        <dbReference type="SAM" id="MobiDB-lite"/>
    </source>
</evidence>
<dbReference type="PANTHER" id="PTHR15157:SF13">
    <property type="entry name" value="AUTOPHAGY-RELATED PROTEIN 14"/>
    <property type="match status" value="1"/>
</dbReference>
<keyword evidence="7" id="KW-1185">Reference proteome</keyword>
<reference evidence="6" key="1">
    <citation type="journal article" date="2023" name="Mol. Phylogenet. Evol.">
        <title>Genome-scale phylogeny and comparative genomics of the fungal order Sordariales.</title>
        <authorList>
            <person name="Hensen N."/>
            <person name="Bonometti L."/>
            <person name="Westerberg I."/>
            <person name="Brannstrom I.O."/>
            <person name="Guillou S."/>
            <person name="Cros-Aarteil S."/>
            <person name="Calhoun S."/>
            <person name="Haridas S."/>
            <person name="Kuo A."/>
            <person name="Mondo S."/>
            <person name="Pangilinan J."/>
            <person name="Riley R."/>
            <person name="LaButti K."/>
            <person name="Andreopoulos B."/>
            <person name="Lipzen A."/>
            <person name="Chen C."/>
            <person name="Yan M."/>
            <person name="Daum C."/>
            <person name="Ng V."/>
            <person name="Clum A."/>
            <person name="Steindorff A."/>
            <person name="Ohm R.A."/>
            <person name="Martin F."/>
            <person name="Silar P."/>
            <person name="Natvig D.O."/>
            <person name="Lalanne C."/>
            <person name="Gautier V."/>
            <person name="Ament-Velasquez S.L."/>
            <person name="Kruys A."/>
            <person name="Hutchinson M.I."/>
            <person name="Powell A.J."/>
            <person name="Barry K."/>
            <person name="Miller A.N."/>
            <person name="Grigoriev I.V."/>
            <person name="Debuchy R."/>
            <person name="Gladieux P."/>
            <person name="Hiltunen Thoren M."/>
            <person name="Johannesson H."/>
        </authorList>
    </citation>
    <scope>NUCLEOTIDE SEQUENCE</scope>
    <source>
        <strain evidence="6">PSN309</strain>
    </source>
</reference>